<feature type="compositionally biased region" description="Low complexity" evidence="1">
    <location>
        <begin position="102"/>
        <end position="112"/>
    </location>
</feature>
<evidence type="ECO:0000313" key="3">
    <source>
        <dbReference type="Proteomes" id="UP000241890"/>
    </source>
</evidence>
<feature type="compositionally biased region" description="Acidic residues" evidence="1">
    <location>
        <begin position="141"/>
        <end position="167"/>
    </location>
</feature>
<protein>
    <submittedName>
        <fullName evidence="2">Skp1-protein-hydroxyproline N-acetylglucosaminyltransferase</fullName>
    </submittedName>
</protein>
<dbReference type="InterPro" id="IPR029044">
    <property type="entry name" value="Nucleotide-diphossugar_trans"/>
</dbReference>
<keyword evidence="3" id="KW-1185">Reference proteome</keyword>
<feature type="compositionally biased region" description="Acidic residues" evidence="1">
    <location>
        <begin position="113"/>
        <end position="133"/>
    </location>
</feature>
<dbReference type="EMBL" id="BEYU01000049">
    <property type="protein sequence ID" value="GBG28813.1"/>
    <property type="molecule type" value="Genomic_DNA"/>
</dbReference>
<dbReference type="OrthoDB" id="76265at2759"/>
<keyword evidence="2" id="KW-0808">Transferase</keyword>
<sequence length="624" mass="69547">MSGTLAAGEAGEGAGLPAASTSTYSWSLRLLALMALASLAGSILGTPTTCVDTLSPAAFQACIAGNAGLHEVRTTLDLRIARDEVQEREGMQPTETSEKRLNASASSSQESFESNDDDDDVTAEVEEQDDDEVDDHHDDAYDNEDEYSADDDQDEDDEEYDDESCIDAEDKSHHGNEANLFQNGDNEKEHNENTHGIFYTLHDSAQILPGERGELSYVQRCSSVVPRPEEIGPVVPEAKIKPFSLKSEHPEKVGHRVKGKDTILVHMVSYRDPLCSATIADALRRAAHPFRLAFAVVDQTLGSNFDAPCVPQQVDCHHLEESLHRDSNRKLLCKHLSQIRVHRLDARLARGPVDARHRADLLYRGETFVLQIDAHMLFTRNWDQQLVKQWEALNNEYAILTAYPSQATGAINGADGRRLHATAPVMCSSRVMPNEGLVRFQESYEIAEDDIRMPIVHPFFAAGLSFARGHRILNVPYDCCLPWIFMGEEFSMAARLYTHGYTSYAFRRSVVFHYYPFERPNGGAPLFWENQDHSIQSQQDAEAASSQARIRHILGFKVNRDQEPFPTQKLSKYGLGRARPISSFLDLFGVRLTADGASIADVDGDRLCRRVLSLEQEGLESALL</sequence>
<gene>
    <name evidence="2" type="ORF">FCC1311_050342</name>
</gene>
<feature type="compositionally biased region" description="Basic and acidic residues" evidence="1">
    <location>
        <begin position="84"/>
        <end position="101"/>
    </location>
</feature>
<dbReference type="PANTHER" id="PTHR34496">
    <property type="entry name" value="GLCNAC TRANSFERASE-RELATED"/>
    <property type="match status" value="1"/>
</dbReference>
<proteinExistence type="predicted"/>
<dbReference type="Proteomes" id="UP000241890">
    <property type="component" value="Unassembled WGS sequence"/>
</dbReference>
<evidence type="ECO:0000256" key="1">
    <source>
        <dbReference type="SAM" id="MobiDB-lite"/>
    </source>
</evidence>
<dbReference type="Pfam" id="PF11397">
    <property type="entry name" value="GlcNAc"/>
    <property type="match status" value="1"/>
</dbReference>
<organism evidence="2 3">
    <name type="scientific">Hondaea fermentalgiana</name>
    <dbReference type="NCBI Taxonomy" id="2315210"/>
    <lineage>
        <taxon>Eukaryota</taxon>
        <taxon>Sar</taxon>
        <taxon>Stramenopiles</taxon>
        <taxon>Bigyra</taxon>
        <taxon>Labyrinthulomycetes</taxon>
        <taxon>Thraustochytrida</taxon>
        <taxon>Thraustochytriidae</taxon>
        <taxon>Hondaea</taxon>
    </lineage>
</organism>
<dbReference type="InterPro" id="IPR021067">
    <property type="entry name" value="Glycosyltransferase"/>
</dbReference>
<keyword evidence="2" id="KW-0328">Glycosyltransferase</keyword>
<dbReference type="InParanoid" id="A0A2R5GJH5"/>
<accession>A0A2R5GJH5</accession>
<name>A0A2R5GJH5_9STRA</name>
<feature type="region of interest" description="Disordered" evidence="1">
    <location>
        <begin position="84"/>
        <end position="191"/>
    </location>
</feature>
<dbReference type="SUPFAM" id="SSF53448">
    <property type="entry name" value="Nucleotide-diphospho-sugar transferases"/>
    <property type="match status" value="1"/>
</dbReference>
<dbReference type="GO" id="GO:0016757">
    <property type="term" value="F:glycosyltransferase activity"/>
    <property type="evidence" value="ECO:0007669"/>
    <property type="project" value="UniProtKB-KW"/>
</dbReference>
<evidence type="ECO:0000313" key="2">
    <source>
        <dbReference type="EMBL" id="GBG28813.1"/>
    </source>
</evidence>
<dbReference type="AlphaFoldDB" id="A0A2R5GJH5"/>
<comment type="caution">
    <text evidence="2">The sequence shown here is derived from an EMBL/GenBank/DDBJ whole genome shotgun (WGS) entry which is preliminary data.</text>
</comment>
<reference evidence="2 3" key="1">
    <citation type="submission" date="2017-12" db="EMBL/GenBank/DDBJ databases">
        <title>Sequencing, de novo assembly and annotation of complete genome of a new Thraustochytrid species, strain FCC1311.</title>
        <authorList>
            <person name="Sedici K."/>
            <person name="Godart F."/>
            <person name="Aiese Cigliano R."/>
            <person name="Sanseverino W."/>
            <person name="Barakat M."/>
            <person name="Ortet P."/>
            <person name="Marechal E."/>
            <person name="Cagnac O."/>
            <person name="Amato A."/>
        </authorList>
    </citation>
    <scope>NUCLEOTIDE SEQUENCE [LARGE SCALE GENOMIC DNA]</scope>
</reference>
<dbReference type="PANTHER" id="PTHR34496:SF6">
    <property type="entry name" value="GLYCOSYLTRANSFERASE 2-LIKE DOMAIN-CONTAINING PROTEIN"/>
    <property type="match status" value="1"/>
</dbReference>